<name>A0AAW7JRM5_9BACT</name>
<gene>
    <name evidence="2" type="ORF">QVN81_03350</name>
    <name evidence="3" type="ORF">QVN84_03250</name>
</gene>
<protein>
    <submittedName>
        <fullName evidence="3">Tetratricopeptide repeat protein</fullName>
    </submittedName>
</protein>
<feature type="compositionally biased region" description="Basic and acidic residues" evidence="1">
    <location>
        <begin position="83"/>
        <end position="99"/>
    </location>
</feature>
<dbReference type="EMBL" id="JAUEIE010000002">
    <property type="protein sequence ID" value="MDN0022062.1"/>
    <property type="molecule type" value="Genomic_DNA"/>
</dbReference>
<sequence>MDLTRLIGHPEQMNKETLYELRSLTALYPYYQTARLLMLQNMYLLHDSSFDEELRRAAIYITDRKKIFDLVEAAHYRLKSQHKKEPVEREEKKEDKGENRTISLINSFLDSIPDDKEEKKQKRKPTPADAAIDYVSYLLETEGEEDKNKEEDKPQLRGQNLIDDFINNEGGKIQLKDEPEYLPHLDSLDDDKKEMDEGYFTETLAKIYIKQGRYSKALEIIQRLNLNYPKKNAYFADQIRFLKKLIINNKNNNK</sequence>
<dbReference type="RefSeq" id="WP_021993959.1">
    <property type="nucleotide sequence ID" value="NZ_CALUKV010000007.1"/>
</dbReference>
<accession>A0AAW7JRM5</accession>
<reference evidence="3" key="2">
    <citation type="submission" date="2023-08" db="EMBL/GenBank/DDBJ databases">
        <title>Identification and characterization of horizontal gene transfer across gut microbiota members of farm animals based on homology search.</title>
        <authorList>
            <person name="Schwarzerova J."/>
            <person name="Nykrynova M."/>
            <person name="Jureckova K."/>
            <person name="Cejkova D."/>
            <person name="Rychlik I."/>
        </authorList>
    </citation>
    <scope>NUCLEOTIDE SEQUENCE</scope>
    <source>
        <strain evidence="3">ET15</strain>
        <strain evidence="2">ET37</strain>
    </source>
</reference>
<evidence type="ECO:0000313" key="2">
    <source>
        <dbReference type="EMBL" id="MDN0022062.1"/>
    </source>
</evidence>
<evidence type="ECO:0000313" key="3">
    <source>
        <dbReference type="EMBL" id="MDN0024545.1"/>
    </source>
</evidence>
<reference evidence="3" key="1">
    <citation type="submission" date="2023-06" db="EMBL/GenBank/DDBJ databases">
        <authorList>
            <person name="Zeman M."/>
            <person name="Kubasova T."/>
            <person name="Jahodarova E."/>
            <person name="Nykrynova M."/>
            <person name="Rychlik I."/>
        </authorList>
    </citation>
    <scope>NUCLEOTIDE SEQUENCE</scope>
    <source>
        <strain evidence="3">ET15</strain>
        <strain evidence="2">ET37</strain>
    </source>
</reference>
<proteinExistence type="predicted"/>
<dbReference type="Proteomes" id="UP001167831">
    <property type="component" value="Unassembled WGS sequence"/>
</dbReference>
<comment type="caution">
    <text evidence="3">The sequence shown here is derived from an EMBL/GenBank/DDBJ whole genome shotgun (WGS) entry which is preliminary data.</text>
</comment>
<evidence type="ECO:0000313" key="5">
    <source>
        <dbReference type="Proteomes" id="UP001168478"/>
    </source>
</evidence>
<evidence type="ECO:0000256" key="1">
    <source>
        <dbReference type="SAM" id="MobiDB-lite"/>
    </source>
</evidence>
<evidence type="ECO:0000313" key="4">
    <source>
        <dbReference type="Proteomes" id="UP001167831"/>
    </source>
</evidence>
<feature type="region of interest" description="Disordered" evidence="1">
    <location>
        <begin position="79"/>
        <end position="100"/>
    </location>
</feature>
<dbReference type="Proteomes" id="UP001168478">
    <property type="component" value="Unassembled WGS sequence"/>
</dbReference>
<dbReference type="EMBL" id="JAUEIF010000002">
    <property type="protein sequence ID" value="MDN0024545.1"/>
    <property type="molecule type" value="Genomic_DNA"/>
</dbReference>
<organism evidence="3 5">
    <name type="scientific">Leyella lascolaii</name>
    <dbReference type="NCBI Taxonomy" id="1776379"/>
    <lineage>
        <taxon>Bacteria</taxon>
        <taxon>Pseudomonadati</taxon>
        <taxon>Bacteroidota</taxon>
        <taxon>Bacteroidia</taxon>
        <taxon>Bacteroidales</taxon>
        <taxon>Prevotellaceae</taxon>
        <taxon>Leyella</taxon>
    </lineage>
</organism>
<dbReference type="AlphaFoldDB" id="A0AAW7JRM5"/>
<keyword evidence="4" id="KW-1185">Reference proteome</keyword>